<dbReference type="Proteomes" id="UP001500326">
    <property type="component" value="Unassembled WGS sequence"/>
</dbReference>
<proteinExistence type="predicted"/>
<dbReference type="RefSeq" id="WP_344063831.1">
    <property type="nucleotide sequence ID" value="NZ_BAAAOH010000001.1"/>
</dbReference>
<keyword evidence="1" id="KW-0812">Transmembrane</keyword>
<keyword evidence="1" id="KW-1133">Transmembrane helix</keyword>
<evidence type="ECO:0000313" key="3">
    <source>
        <dbReference type="Proteomes" id="UP001500326"/>
    </source>
</evidence>
<keyword evidence="3" id="KW-1185">Reference proteome</keyword>
<comment type="caution">
    <text evidence="2">The sequence shown here is derived from an EMBL/GenBank/DDBJ whole genome shotgun (WGS) entry which is preliminary data.</text>
</comment>
<feature type="transmembrane region" description="Helical" evidence="1">
    <location>
        <begin position="114"/>
        <end position="137"/>
    </location>
</feature>
<dbReference type="EMBL" id="BAAAOH010000001">
    <property type="protein sequence ID" value="GAA1992115.1"/>
    <property type="molecule type" value="Genomic_DNA"/>
</dbReference>
<feature type="transmembrane region" description="Helical" evidence="1">
    <location>
        <begin position="60"/>
        <end position="80"/>
    </location>
</feature>
<sequence>MFFLRWIPTFLAFPLAGLLATLVAGPSRSPLTALAVGAIVGAVVGGAQWLALGRLVDWRWAVGTLGAVAVSSAISMFVVGPPVTTVAGMVTGLITGVAVGAAQAPVLRRGWRIGLVWTATVGVSWAAAWGITSVVIVDLDRGHAVFGSSGALVATIVTGVVLRLILAPRLRRVPRDPSETTPAMDAAASVIAATTATTRKDR</sequence>
<organism evidence="2 3">
    <name type="scientific">Microbacterium pumilum</name>
    <dbReference type="NCBI Taxonomy" id="344165"/>
    <lineage>
        <taxon>Bacteria</taxon>
        <taxon>Bacillati</taxon>
        <taxon>Actinomycetota</taxon>
        <taxon>Actinomycetes</taxon>
        <taxon>Micrococcales</taxon>
        <taxon>Microbacteriaceae</taxon>
        <taxon>Microbacterium</taxon>
    </lineage>
</organism>
<protein>
    <submittedName>
        <fullName evidence="2">Uncharacterized protein</fullName>
    </submittedName>
</protein>
<keyword evidence="1" id="KW-0472">Membrane</keyword>
<accession>A0ABP5EA85</accession>
<gene>
    <name evidence="2" type="ORF">GCM10009777_29480</name>
</gene>
<feature type="transmembrane region" description="Helical" evidence="1">
    <location>
        <begin position="143"/>
        <end position="166"/>
    </location>
</feature>
<evidence type="ECO:0000256" key="1">
    <source>
        <dbReference type="SAM" id="Phobius"/>
    </source>
</evidence>
<feature type="transmembrane region" description="Helical" evidence="1">
    <location>
        <begin position="34"/>
        <end position="53"/>
    </location>
</feature>
<name>A0ABP5EA85_9MICO</name>
<feature type="transmembrane region" description="Helical" evidence="1">
    <location>
        <begin position="86"/>
        <end position="107"/>
    </location>
</feature>
<reference evidence="3" key="1">
    <citation type="journal article" date="2019" name="Int. J. Syst. Evol. Microbiol.">
        <title>The Global Catalogue of Microorganisms (GCM) 10K type strain sequencing project: providing services to taxonomists for standard genome sequencing and annotation.</title>
        <authorList>
            <consortium name="The Broad Institute Genomics Platform"/>
            <consortium name="The Broad Institute Genome Sequencing Center for Infectious Disease"/>
            <person name="Wu L."/>
            <person name="Ma J."/>
        </authorList>
    </citation>
    <scope>NUCLEOTIDE SEQUENCE [LARGE SCALE GENOMIC DNA]</scope>
    <source>
        <strain evidence="3">JCM 14902</strain>
    </source>
</reference>
<evidence type="ECO:0000313" key="2">
    <source>
        <dbReference type="EMBL" id="GAA1992115.1"/>
    </source>
</evidence>